<dbReference type="EMBL" id="POTY01000194">
    <property type="protein sequence ID" value="PZG12886.1"/>
    <property type="molecule type" value="Genomic_DNA"/>
</dbReference>
<comment type="caution">
    <text evidence="7">The sequence shown here is derived from an EMBL/GenBank/DDBJ whole genome shotgun (WGS) entry which is preliminary data.</text>
</comment>
<keyword evidence="8" id="KW-1185">Reference proteome</keyword>
<dbReference type="PANTHER" id="PTHR48083:SF2">
    <property type="entry name" value="MEDIUM-CHAIN SPECIFIC ACYL-COA DEHYDROGENASE, MITOCHONDRIAL"/>
    <property type="match status" value="1"/>
</dbReference>
<dbReference type="InterPro" id="IPR037069">
    <property type="entry name" value="AcylCoA_DH/ox_N_sf"/>
</dbReference>
<organism evidence="7 8">
    <name type="scientific">Micromonospora craterilacus</name>
    <dbReference type="NCBI Taxonomy" id="1655439"/>
    <lineage>
        <taxon>Bacteria</taxon>
        <taxon>Bacillati</taxon>
        <taxon>Actinomycetota</taxon>
        <taxon>Actinomycetes</taxon>
        <taxon>Micromonosporales</taxon>
        <taxon>Micromonosporaceae</taxon>
        <taxon>Micromonospora</taxon>
    </lineage>
</organism>
<dbReference type="Gene3D" id="1.10.540.10">
    <property type="entry name" value="Acyl-CoA dehydrogenase/oxidase, N-terminal domain"/>
    <property type="match status" value="1"/>
</dbReference>
<dbReference type="InterPro" id="IPR050741">
    <property type="entry name" value="Acyl-CoA_dehydrogenase"/>
</dbReference>
<reference evidence="7 8" key="1">
    <citation type="submission" date="2018-01" db="EMBL/GenBank/DDBJ databases">
        <title>Draft genome sequence of Jishengella sp. NA12.</title>
        <authorList>
            <person name="Sahin N."/>
            <person name="Ay H."/>
            <person name="Saygin H."/>
        </authorList>
    </citation>
    <scope>NUCLEOTIDE SEQUENCE [LARGE SCALE GENOMIC DNA]</scope>
    <source>
        <strain evidence="7 8">NA12</strain>
    </source>
</reference>
<evidence type="ECO:0000256" key="4">
    <source>
        <dbReference type="ARBA" id="ARBA00022827"/>
    </source>
</evidence>
<proteinExistence type="inferred from homology"/>
<dbReference type="OrthoDB" id="8677713at2"/>
<dbReference type="Gene3D" id="2.40.110.10">
    <property type="entry name" value="Butyryl-CoA Dehydrogenase, subunit A, domain 2"/>
    <property type="match status" value="1"/>
</dbReference>
<evidence type="ECO:0000313" key="7">
    <source>
        <dbReference type="EMBL" id="PZG12886.1"/>
    </source>
</evidence>
<name>A0A2W2DLR7_9ACTN</name>
<evidence type="ECO:0000256" key="2">
    <source>
        <dbReference type="ARBA" id="ARBA00009347"/>
    </source>
</evidence>
<dbReference type="RefSeq" id="WP_111217191.1">
    <property type="nucleotide sequence ID" value="NZ_POTY01000194.1"/>
</dbReference>
<dbReference type="GO" id="GO:0033539">
    <property type="term" value="P:fatty acid beta-oxidation using acyl-CoA dehydrogenase"/>
    <property type="evidence" value="ECO:0007669"/>
    <property type="project" value="TreeGrafter"/>
</dbReference>
<keyword evidence="5" id="KW-0560">Oxidoreductase</keyword>
<dbReference type="InterPro" id="IPR046373">
    <property type="entry name" value="Acyl-CoA_Oxase/DH_mid-dom_sf"/>
</dbReference>
<gene>
    <name evidence="7" type="ORF">C1I95_24900</name>
</gene>
<evidence type="ECO:0000259" key="6">
    <source>
        <dbReference type="Pfam" id="PF00441"/>
    </source>
</evidence>
<dbReference type="Pfam" id="PF00441">
    <property type="entry name" value="Acyl-CoA_dh_1"/>
    <property type="match status" value="1"/>
</dbReference>
<dbReference type="PANTHER" id="PTHR48083">
    <property type="entry name" value="MEDIUM-CHAIN SPECIFIC ACYL-COA DEHYDROGENASE, MITOCHONDRIAL-RELATED"/>
    <property type="match status" value="1"/>
</dbReference>
<dbReference type="GO" id="GO:0003995">
    <property type="term" value="F:acyl-CoA dehydrogenase activity"/>
    <property type="evidence" value="ECO:0007669"/>
    <property type="project" value="TreeGrafter"/>
</dbReference>
<dbReference type="GO" id="GO:0050660">
    <property type="term" value="F:flavin adenine dinucleotide binding"/>
    <property type="evidence" value="ECO:0007669"/>
    <property type="project" value="InterPro"/>
</dbReference>
<evidence type="ECO:0000256" key="3">
    <source>
        <dbReference type="ARBA" id="ARBA00022630"/>
    </source>
</evidence>
<dbReference type="InterPro" id="IPR036250">
    <property type="entry name" value="AcylCo_DH-like_C"/>
</dbReference>
<dbReference type="GO" id="GO:0005737">
    <property type="term" value="C:cytoplasm"/>
    <property type="evidence" value="ECO:0007669"/>
    <property type="project" value="TreeGrafter"/>
</dbReference>
<evidence type="ECO:0000256" key="1">
    <source>
        <dbReference type="ARBA" id="ARBA00001974"/>
    </source>
</evidence>
<dbReference type="Proteomes" id="UP000248924">
    <property type="component" value="Unassembled WGS sequence"/>
</dbReference>
<dbReference type="InterPro" id="IPR009075">
    <property type="entry name" value="AcylCo_DH/oxidase_C"/>
</dbReference>
<dbReference type="AlphaFoldDB" id="A0A2W2DLR7"/>
<feature type="domain" description="Acyl-CoA dehydrogenase/oxidase C-terminal" evidence="6">
    <location>
        <begin position="206"/>
        <end position="354"/>
    </location>
</feature>
<evidence type="ECO:0000313" key="8">
    <source>
        <dbReference type="Proteomes" id="UP000248924"/>
    </source>
</evidence>
<dbReference type="SUPFAM" id="SSF47203">
    <property type="entry name" value="Acyl-CoA dehydrogenase C-terminal domain-like"/>
    <property type="match status" value="1"/>
</dbReference>
<comment type="similarity">
    <text evidence="2">Belongs to the acyl-CoA dehydrogenase family.</text>
</comment>
<accession>A0A2W2DLR7</accession>
<protein>
    <submittedName>
        <fullName evidence="7">Acyl-CoA dehydrogenase</fullName>
    </submittedName>
</protein>
<keyword evidence="4" id="KW-0274">FAD</keyword>
<keyword evidence="3" id="KW-0285">Flavoprotein</keyword>
<sequence>MDFALTDEQRDLQAAAARLLADRYPADRVAGMADAAAGDPDAWPLLRRQGWCDPDLGMVEMGLLAQEGGYALAATPWWSTVGLAHPVHRAAGLAVPPGPLTLAWQDDPAGGGCRAVRHRDGWRLTGVRALVTDATAAAALLVAADTDAGVALFAVPSPADGLTVEPQPTLDRLRGAARLRFADTPGELLVAPDAAGRALADARRHGSTLLACEAVGVARRALDLACRHAGDRVQFGRPIGAYQAVAHRLADSYVALELATSLALRACWLLGAAGNAADTTGSAANGPEVERAYAEAVVTGRRAAVRACEDALQVTGGLGATWEYPLHWWYRRALWLDCFDTPTTTHLATLADHLLAARPGPS</sequence>
<dbReference type="InterPro" id="IPR009100">
    <property type="entry name" value="AcylCoA_DH/oxidase_NM_dom_sf"/>
</dbReference>
<comment type="cofactor">
    <cofactor evidence="1">
        <name>FAD</name>
        <dbReference type="ChEBI" id="CHEBI:57692"/>
    </cofactor>
</comment>
<evidence type="ECO:0000256" key="5">
    <source>
        <dbReference type="ARBA" id="ARBA00023002"/>
    </source>
</evidence>
<dbReference type="Gene3D" id="1.20.140.10">
    <property type="entry name" value="Butyryl-CoA Dehydrogenase, subunit A, domain 3"/>
    <property type="match status" value="1"/>
</dbReference>
<dbReference type="SUPFAM" id="SSF56645">
    <property type="entry name" value="Acyl-CoA dehydrogenase NM domain-like"/>
    <property type="match status" value="1"/>
</dbReference>